<organism evidence="2">
    <name type="scientific">Magallana gigas</name>
    <name type="common">Pacific oyster</name>
    <name type="synonym">Crassostrea gigas</name>
    <dbReference type="NCBI Taxonomy" id="29159"/>
    <lineage>
        <taxon>Eukaryota</taxon>
        <taxon>Metazoa</taxon>
        <taxon>Spiralia</taxon>
        <taxon>Lophotrochozoa</taxon>
        <taxon>Mollusca</taxon>
        <taxon>Bivalvia</taxon>
        <taxon>Autobranchia</taxon>
        <taxon>Pteriomorphia</taxon>
        <taxon>Ostreida</taxon>
        <taxon>Ostreoidea</taxon>
        <taxon>Ostreidae</taxon>
        <taxon>Magallana</taxon>
    </lineage>
</organism>
<gene>
    <name evidence="2" type="ORF">CGI_10004286</name>
</gene>
<feature type="domain" description="BACK" evidence="1">
    <location>
        <begin position="15"/>
        <end position="50"/>
    </location>
</feature>
<protein>
    <recommendedName>
        <fullName evidence="1">BACK domain-containing protein</fullName>
    </recommendedName>
</protein>
<dbReference type="Pfam" id="PF07707">
    <property type="entry name" value="BACK"/>
    <property type="match status" value="1"/>
</dbReference>
<dbReference type="EMBL" id="JH816731">
    <property type="protein sequence ID" value="EKC21223.1"/>
    <property type="molecule type" value="Genomic_DNA"/>
</dbReference>
<dbReference type="HOGENOM" id="CLU_1526664_0_0_1"/>
<name>K1PI28_MAGGI</name>
<dbReference type="Gene3D" id="1.25.40.420">
    <property type="match status" value="1"/>
</dbReference>
<accession>K1PI28</accession>
<dbReference type="AlphaFoldDB" id="K1PI28"/>
<evidence type="ECO:0000313" key="2">
    <source>
        <dbReference type="EMBL" id="EKC21223.1"/>
    </source>
</evidence>
<dbReference type="InParanoid" id="K1PI28"/>
<reference evidence="2" key="1">
    <citation type="journal article" date="2012" name="Nature">
        <title>The oyster genome reveals stress adaptation and complexity of shell formation.</title>
        <authorList>
            <person name="Zhang G."/>
            <person name="Fang X."/>
            <person name="Guo X."/>
            <person name="Li L."/>
            <person name="Luo R."/>
            <person name="Xu F."/>
            <person name="Yang P."/>
            <person name="Zhang L."/>
            <person name="Wang X."/>
            <person name="Qi H."/>
            <person name="Xiong Z."/>
            <person name="Que H."/>
            <person name="Xie Y."/>
            <person name="Holland P.W."/>
            <person name="Paps J."/>
            <person name="Zhu Y."/>
            <person name="Wu F."/>
            <person name="Chen Y."/>
            <person name="Wang J."/>
            <person name="Peng C."/>
            <person name="Meng J."/>
            <person name="Yang L."/>
            <person name="Liu J."/>
            <person name="Wen B."/>
            <person name="Zhang N."/>
            <person name="Huang Z."/>
            <person name="Zhu Q."/>
            <person name="Feng Y."/>
            <person name="Mount A."/>
            <person name="Hedgecock D."/>
            <person name="Xu Z."/>
            <person name="Liu Y."/>
            <person name="Domazet-Loso T."/>
            <person name="Du Y."/>
            <person name="Sun X."/>
            <person name="Zhang S."/>
            <person name="Liu B."/>
            <person name="Cheng P."/>
            <person name="Jiang X."/>
            <person name="Li J."/>
            <person name="Fan D."/>
            <person name="Wang W."/>
            <person name="Fu W."/>
            <person name="Wang T."/>
            <person name="Wang B."/>
            <person name="Zhang J."/>
            <person name="Peng Z."/>
            <person name="Li Y."/>
            <person name="Li N."/>
            <person name="Wang J."/>
            <person name="Chen M."/>
            <person name="He Y."/>
            <person name="Tan F."/>
            <person name="Song X."/>
            <person name="Zheng Q."/>
            <person name="Huang R."/>
            <person name="Yang H."/>
            <person name="Du X."/>
            <person name="Chen L."/>
            <person name="Yang M."/>
            <person name="Gaffney P.M."/>
            <person name="Wang S."/>
            <person name="Luo L."/>
            <person name="She Z."/>
            <person name="Ming Y."/>
            <person name="Huang W."/>
            <person name="Zhang S."/>
            <person name="Huang B."/>
            <person name="Zhang Y."/>
            <person name="Qu T."/>
            <person name="Ni P."/>
            <person name="Miao G."/>
            <person name="Wang J."/>
            <person name="Wang Q."/>
            <person name="Steinberg C.E."/>
            <person name="Wang H."/>
            <person name="Li N."/>
            <person name="Qian L."/>
            <person name="Zhang G."/>
            <person name="Li Y."/>
            <person name="Yang H."/>
            <person name="Liu X."/>
            <person name="Wang J."/>
            <person name="Yin Y."/>
            <person name="Wang J."/>
        </authorList>
    </citation>
    <scope>NUCLEOTIDE SEQUENCE [LARGE SCALE GENOMIC DNA]</scope>
    <source>
        <strain evidence="2">05x7-T-G4-1.051#20</strain>
    </source>
</reference>
<evidence type="ECO:0000259" key="1">
    <source>
        <dbReference type="Pfam" id="PF07707"/>
    </source>
</evidence>
<dbReference type="InterPro" id="IPR011705">
    <property type="entry name" value="BACK"/>
</dbReference>
<sequence length="176" mass="20150">MGYLFFHGCSKCRKSHRLDVNSEMDILESAVSWLHHHKEDRMKNLERVMDMDLSDVGRDDSGKVMVWGGDQWYMVVSGHLGSLYVQGRRVSETSFVDDVGKTMTYFRWGPDEPKTGTYLLFDVVTLLQEASSGETYVFGGLSSWQSPDYRGKRGVGFGSSKLPSEVEYDSRHYPRR</sequence>
<proteinExistence type="predicted"/>